<proteinExistence type="predicted"/>
<comment type="caution">
    <text evidence="1">The sequence shown here is derived from an EMBL/GenBank/DDBJ whole genome shotgun (WGS) entry which is preliminary data.</text>
</comment>
<dbReference type="Pfam" id="PF04977">
    <property type="entry name" value="DivIC"/>
    <property type="match status" value="1"/>
</dbReference>
<keyword evidence="2" id="KW-1185">Reference proteome</keyword>
<dbReference type="Proteomes" id="UP001500665">
    <property type="component" value="Unassembled WGS sequence"/>
</dbReference>
<evidence type="ECO:0008006" key="3">
    <source>
        <dbReference type="Google" id="ProtNLM"/>
    </source>
</evidence>
<protein>
    <recommendedName>
        <fullName evidence="3">Septum formation initiator</fullName>
    </recommendedName>
</protein>
<dbReference type="EMBL" id="BAAAHH010000005">
    <property type="protein sequence ID" value="GAA0945531.1"/>
    <property type="molecule type" value="Genomic_DNA"/>
</dbReference>
<reference evidence="1 2" key="1">
    <citation type="journal article" date="2019" name="Int. J. Syst. Evol. Microbiol.">
        <title>The Global Catalogue of Microorganisms (GCM) 10K type strain sequencing project: providing services to taxonomists for standard genome sequencing and annotation.</title>
        <authorList>
            <consortium name="The Broad Institute Genomics Platform"/>
            <consortium name="The Broad Institute Genome Sequencing Center for Infectious Disease"/>
            <person name="Wu L."/>
            <person name="Ma J."/>
        </authorList>
    </citation>
    <scope>NUCLEOTIDE SEQUENCE [LARGE SCALE GENOMIC DNA]</scope>
    <source>
        <strain evidence="1 2">JCM 10696</strain>
    </source>
</reference>
<evidence type="ECO:0000313" key="1">
    <source>
        <dbReference type="EMBL" id="GAA0945531.1"/>
    </source>
</evidence>
<evidence type="ECO:0000313" key="2">
    <source>
        <dbReference type="Proteomes" id="UP001500665"/>
    </source>
</evidence>
<gene>
    <name evidence="1" type="ORF">GCM10009550_19350</name>
</gene>
<sequence>MCAIALSLAYPVREYVAQRSEISRLQKQEAAVRKDVRELTDKKASLGDPDYVKREARRRLHFCDPGEQCYVVLDGQGGTSEQQEETGPTRTPPWYETLWRSVEAADRQG</sequence>
<accession>A0ABN1QQE2</accession>
<name>A0ABN1QQE2_9ACTN</name>
<organism evidence="1 2">
    <name type="scientific">Actinocorallia libanotica</name>
    <dbReference type="NCBI Taxonomy" id="46162"/>
    <lineage>
        <taxon>Bacteria</taxon>
        <taxon>Bacillati</taxon>
        <taxon>Actinomycetota</taxon>
        <taxon>Actinomycetes</taxon>
        <taxon>Streptosporangiales</taxon>
        <taxon>Thermomonosporaceae</taxon>
        <taxon>Actinocorallia</taxon>
    </lineage>
</organism>
<dbReference type="InterPro" id="IPR007060">
    <property type="entry name" value="FtsL/DivIC"/>
</dbReference>
<dbReference type="RefSeq" id="WP_344238995.1">
    <property type="nucleotide sequence ID" value="NZ_BAAAHH010000005.1"/>
</dbReference>